<evidence type="ECO:0000256" key="2">
    <source>
        <dbReference type="ARBA" id="ARBA00023002"/>
    </source>
</evidence>
<organism evidence="4 5">
    <name type="scientific">Clostridium punense</name>
    <dbReference type="NCBI Taxonomy" id="1054297"/>
    <lineage>
        <taxon>Bacteria</taxon>
        <taxon>Bacillati</taxon>
        <taxon>Bacillota</taxon>
        <taxon>Clostridia</taxon>
        <taxon>Eubacteriales</taxon>
        <taxon>Clostridiaceae</taxon>
        <taxon>Clostridium</taxon>
    </lineage>
</organism>
<comment type="similarity">
    <text evidence="1">Belongs to the nitroreductase family.</text>
</comment>
<proteinExistence type="inferred from homology"/>
<evidence type="ECO:0000313" key="4">
    <source>
        <dbReference type="EMBL" id="MBP2021462.1"/>
    </source>
</evidence>
<evidence type="ECO:0000259" key="3">
    <source>
        <dbReference type="Pfam" id="PF14512"/>
    </source>
</evidence>
<gene>
    <name evidence="4" type="ORF">J2Z44_001258</name>
</gene>
<sequence length="280" mass="31775">MNNVIKTIEERYSVRNYIDKPIEKEKLEIIRTFIEENKKGPMGNEVAFHIIDASEYDKAELKSLITYGMISGATSYIVGVVKPGEYAMEDFGYCMEKVILKVSELGLGTCWLGGTFNRGGFAKQVNLSGEELLPCITPIGYTADKRTLKENFIRTLVGAKKRKKPEELFFQNNFNTSLNLDTVGSYEKVLEAVRLGPSASNKQPWRIIKDSQGLYHIFLEEDEKYNNTFNGIKIQNIDMGIAMCHFELAAKELGITGQWIKSKPEIQAGKLKYIVTWEEN</sequence>
<evidence type="ECO:0000313" key="5">
    <source>
        <dbReference type="Proteomes" id="UP001519308"/>
    </source>
</evidence>
<protein>
    <submittedName>
        <fullName evidence="4">Nitroreductase</fullName>
    </submittedName>
</protein>
<accession>A0ABS4K0Z2</accession>
<dbReference type="PANTHER" id="PTHR43673:SF10">
    <property type="entry name" value="NADH DEHYDROGENASE_NAD(P)H NITROREDUCTASE XCC3605-RELATED"/>
    <property type="match status" value="1"/>
</dbReference>
<dbReference type="Pfam" id="PF14512">
    <property type="entry name" value="TM1586_NiRdase"/>
    <property type="match status" value="1"/>
</dbReference>
<comment type="caution">
    <text evidence="4">The sequence shown here is derived from an EMBL/GenBank/DDBJ whole genome shotgun (WGS) entry which is preliminary data.</text>
</comment>
<dbReference type="EMBL" id="JAGGLL010000008">
    <property type="protein sequence ID" value="MBP2021462.1"/>
    <property type="molecule type" value="Genomic_DNA"/>
</dbReference>
<dbReference type="RefSeq" id="WP_021282561.1">
    <property type="nucleotide sequence ID" value="NZ_JAGGLL010000008.1"/>
</dbReference>
<keyword evidence="5" id="KW-1185">Reference proteome</keyword>
<evidence type="ECO:0000256" key="1">
    <source>
        <dbReference type="ARBA" id="ARBA00007118"/>
    </source>
</evidence>
<name>A0ABS4K0Z2_9CLOT</name>
<keyword evidence="2" id="KW-0560">Oxidoreductase</keyword>
<dbReference type="InterPro" id="IPR029478">
    <property type="entry name" value="TM1586_NiRdase"/>
</dbReference>
<dbReference type="Gene3D" id="3.40.109.10">
    <property type="entry name" value="NADH Oxidase"/>
    <property type="match status" value="1"/>
</dbReference>
<dbReference type="Proteomes" id="UP001519308">
    <property type="component" value="Unassembled WGS sequence"/>
</dbReference>
<dbReference type="InterPro" id="IPR000415">
    <property type="entry name" value="Nitroreductase-like"/>
</dbReference>
<reference evidence="4 5" key="1">
    <citation type="submission" date="2021-03" db="EMBL/GenBank/DDBJ databases">
        <title>Genomic Encyclopedia of Type Strains, Phase IV (KMG-IV): sequencing the most valuable type-strain genomes for metagenomic binning, comparative biology and taxonomic classification.</title>
        <authorList>
            <person name="Goeker M."/>
        </authorList>
    </citation>
    <scope>NUCLEOTIDE SEQUENCE [LARGE SCALE GENOMIC DNA]</scope>
    <source>
        <strain evidence="4 5">DSM 28650</strain>
    </source>
</reference>
<dbReference type="PANTHER" id="PTHR43673">
    <property type="entry name" value="NAD(P)H NITROREDUCTASE YDGI-RELATED"/>
    <property type="match status" value="1"/>
</dbReference>
<dbReference type="Gene3D" id="3.40.109.30">
    <property type="entry name" value="putative nitroreductase (tm1586), domain 2"/>
    <property type="match status" value="1"/>
</dbReference>
<feature type="domain" description="Putative nitroreductase TM1586" evidence="3">
    <location>
        <begin position="3"/>
        <end position="250"/>
    </location>
</feature>
<dbReference type="SUPFAM" id="SSF55469">
    <property type="entry name" value="FMN-dependent nitroreductase-like"/>
    <property type="match status" value="2"/>
</dbReference>